<dbReference type="Proteomes" id="UP001212152">
    <property type="component" value="Unassembled WGS sequence"/>
</dbReference>
<comment type="caution">
    <text evidence="1">The sequence shown here is derived from an EMBL/GenBank/DDBJ whole genome shotgun (WGS) entry which is preliminary data.</text>
</comment>
<gene>
    <name evidence="1" type="ORF">HDU87_000050</name>
</gene>
<protein>
    <submittedName>
        <fullName evidence="1">Uncharacterized protein</fullName>
    </submittedName>
</protein>
<reference evidence="1" key="1">
    <citation type="submission" date="2020-05" db="EMBL/GenBank/DDBJ databases">
        <title>Phylogenomic resolution of chytrid fungi.</title>
        <authorList>
            <person name="Stajich J.E."/>
            <person name="Amses K."/>
            <person name="Simmons R."/>
            <person name="Seto K."/>
            <person name="Myers J."/>
            <person name="Bonds A."/>
            <person name="Quandt C.A."/>
            <person name="Barry K."/>
            <person name="Liu P."/>
            <person name="Grigoriev I."/>
            <person name="Longcore J.E."/>
            <person name="James T.Y."/>
        </authorList>
    </citation>
    <scope>NUCLEOTIDE SEQUENCE</scope>
    <source>
        <strain evidence="1">JEL0379</strain>
    </source>
</reference>
<evidence type="ECO:0000313" key="1">
    <source>
        <dbReference type="EMBL" id="KAJ3185431.1"/>
    </source>
</evidence>
<organism evidence="1 2">
    <name type="scientific">Geranomyces variabilis</name>
    <dbReference type="NCBI Taxonomy" id="109894"/>
    <lineage>
        <taxon>Eukaryota</taxon>
        <taxon>Fungi</taxon>
        <taxon>Fungi incertae sedis</taxon>
        <taxon>Chytridiomycota</taxon>
        <taxon>Chytridiomycota incertae sedis</taxon>
        <taxon>Chytridiomycetes</taxon>
        <taxon>Spizellomycetales</taxon>
        <taxon>Powellomycetaceae</taxon>
        <taxon>Geranomyces</taxon>
    </lineage>
</organism>
<evidence type="ECO:0000313" key="2">
    <source>
        <dbReference type="Proteomes" id="UP001212152"/>
    </source>
</evidence>
<name>A0AAD5TRY2_9FUNG</name>
<keyword evidence="2" id="KW-1185">Reference proteome</keyword>
<sequence>MAKYLLALFTSIRSKDIEAQLDVKTEASNKRPDVILWTAKAGQRRTVAKMEGKSLWSHAADKSRENARAIESILLSFRHESPDFYKDMTPKFALALVDDEIAVYVVEHFEKMFLAYKAGTLPILTRIPADGNPLATITNFLASWRGFGILVRQVKEKMVDRKAIKSTTAQTRLFPGWMTESQ</sequence>
<dbReference type="EMBL" id="JADGJQ010000001">
    <property type="protein sequence ID" value="KAJ3185431.1"/>
    <property type="molecule type" value="Genomic_DNA"/>
</dbReference>
<proteinExistence type="predicted"/>
<dbReference type="AlphaFoldDB" id="A0AAD5TRY2"/>
<accession>A0AAD5TRY2</accession>